<dbReference type="RefSeq" id="WP_133085988.1">
    <property type="nucleotide sequence ID" value="NZ_CP037864.1"/>
</dbReference>
<evidence type="ECO:0000313" key="3">
    <source>
        <dbReference type="Proteomes" id="UP000293850"/>
    </source>
</evidence>
<feature type="region of interest" description="Disordered" evidence="1">
    <location>
        <begin position="84"/>
        <end position="106"/>
    </location>
</feature>
<proteinExistence type="predicted"/>
<dbReference type="AlphaFoldDB" id="A0A4P6WK16"/>
<sequence length="106" mass="11491">MANVVVSSKLIHGTVFEVNGKEIVVNGQNSSELVAVRGYEGVCGLTHMPEELWQAIESKYAGMTAIKEGFIFAQKNEANAKAAAEDKKDLKTGGEQHVLKKGEKEE</sequence>
<protein>
    <submittedName>
        <fullName evidence="2">Uncharacterized protein</fullName>
    </submittedName>
</protein>
<reference evidence="2 3" key="1">
    <citation type="submission" date="2019-03" db="EMBL/GenBank/DDBJ databases">
        <title>Complete genome sequence of an arsenate-respiring bacteria, Citrobacter sp. LY-1.</title>
        <authorList>
            <person name="Wang H."/>
            <person name="Liu Y."/>
            <person name="Li Q."/>
            <person name="Huang J."/>
        </authorList>
    </citation>
    <scope>NUCLEOTIDE SEQUENCE [LARGE SCALE GENOMIC DNA]</scope>
    <source>
        <strain evidence="2 3">LY-1</strain>
    </source>
</reference>
<keyword evidence="3" id="KW-1185">Reference proteome</keyword>
<dbReference type="Proteomes" id="UP000293850">
    <property type="component" value="Chromosome"/>
</dbReference>
<evidence type="ECO:0000313" key="2">
    <source>
        <dbReference type="EMBL" id="QBM22336.1"/>
    </source>
</evidence>
<gene>
    <name evidence="2" type="ORF">E1B03_07745</name>
</gene>
<accession>A0A4P6WK16</accession>
<evidence type="ECO:0000256" key="1">
    <source>
        <dbReference type="SAM" id="MobiDB-lite"/>
    </source>
</evidence>
<dbReference type="KEGG" id="cars:E1B03_07745"/>
<organism evidence="2 3">
    <name type="scientific">Citrobacter arsenatis</name>
    <dbReference type="NCBI Taxonomy" id="2546350"/>
    <lineage>
        <taxon>Bacteria</taxon>
        <taxon>Pseudomonadati</taxon>
        <taxon>Pseudomonadota</taxon>
        <taxon>Gammaproteobacteria</taxon>
        <taxon>Enterobacterales</taxon>
        <taxon>Enterobacteriaceae</taxon>
        <taxon>Citrobacter</taxon>
    </lineage>
</organism>
<dbReference type="EMBL" id="CP037864">
    <property type="protein sequence ID" value="QBM22336.1"/>
    <property type="molecule type" value="Genomic_DNA"/>
</dbReference>
<name>A0A4P6WK16_9ENTR</name>